<dbReference type="GO" id="GO:0051018">
    <property type="term" value="F:protein kinase A binding"/>
    <property type="evidence" value="ECO:0007669"/>
    <property type="project" value="TreeGrafter"/>
</dbReference>
<keyword evidence="3" id="KW-0677">Repeat</keyword>
<dbReference type="GeneID" id="109107518"/>
<feature type="compositionally biased region" description="Polar residues" evidence="5">
    <location>
        <begin position="472"/>
        <end position="484"/>
    </location>
</feature>
<organism evidence="6">
    <name type="scientific">Cyprinus carpio</name>
    <name type="common">Common carp</name>
    <dbReference type="NCBI Taxonomy" id="7962"/>
    <lineage>
        <taxon>Eukaryota</taxon>
        <taxon>Metazoa</taxon>
        <taxon>Chordata</taxon>
        <taxon>Craniata</taxon>
        <taxon>Vertebrata</taxon>
        <taxon>Euteleostomi</taxon>
        <taxon>Actinopterygii</taxon>
        <taxon>Neopterygii</taxon>
        <taxon>Teleostei</taxon>
        <taxon>Ostariophysi</taxon>
        <taxon>Cypriniformes</taxon>
        <taxon>Cyprinidae</taxon>
        <taxon>Cyprininae</taxon>
        <taxon>Cyprinus</taxon>
    </lineage>
</organism>
<dbReference type="SMR" id="A0A9Q9YZN8"/>
<name>A0A9Q9YZN8_CYPCA</name>
<feature type="compositionally biased region" description="Polar residues" evidence="5">
    <location>
        <begin position="283"/>
        <end position="295"/>
    </location>
</feature>
<accession>A0A9Q9YZN8</accession>
<evidence type="ECO:0000256" key="2">
    <source>
        <dbReference type="ARBA" id="ARBA00022553"/>
    </source>
</evidence>
<dbReference type="PANTHER" id="PTHR14514:SF2">
    <property type="entry name" value="A-KINASE ANCHOR PROTEIN 6"/>
    <property type="match status" value="1"/>
</dbReference>
<feature type="compositionally biased region" description="Basic and acidic residues" evidence="5">
    <location>
        <begin position="1481"/>
        <end position="1492"/>
    </location>
</feature>
<feature type="region of interest" description="Disordered" evidence="5">
    <location>
        <begin position="1"/>
        <end position="59"/>
    </location>
</feature>
<dbReference type="KEGG" id="ccar:109107518"/>
<dbReference type="OrthoDB" id="10041151at2759"/>
<sequence>MNVAVSPMASEASSPMITSVTPTLEPGPNKHDDPCGPSVSGDGSTQKQDPYRRYQKPPPLHTGADWKVVLHLPEIETWLRTTTERVRDLTHSVQQDSINRHVDVHLVQLKDICEDISDHVEQIHALLETEFSLKLLSYSVNIIVDIRSVQLLWHQLRVSVLVLKERLLQGLQDSNGNYTRQTDILQAFSQDHDEARLDALTEVDDSGQLTIKCSKDYFSLDCGITAYELSDYSPIDDPEGRGPRSLYPELEQDFPELLQSVDLLNIAASRQNQVSSPPAEESVTPTQEPQETISGPTKEESAPDSAMQGDSGFGLSKRPLQGGFKSDVSPTQPLPKKPMYLRGDGDTRCTRSSPLQYQADLSRSTPSLLDTPDRAKFWLELESVYPGNGSQSYESLHAVNGGILQMSLKRPSVSTEVPLERHSPEAVQGFHTQKHLTNFKTMHSKAKQAYSDSSSPPPSSGEDISDPDQREMSSSPDDQAPTTGSLWIVNQNGLCISNASGSSKEHWYGSDEFLALPAQLKKTEMLALKLESLAQVLPQRGLEESIQDVDDWELTEANPDWESSSDLLLLHPYKKPSRAGRFSPTSSSDVAPSLDDSIESGPLSDLLSEDDGARSTPESRGRNISAGQPNAPKMMFQCTPLIQQLLADIHHQENYHDVWAKIEGFVSKLDEFICWLRDALETTDNWTPPRADIDSLKLYLETHLSFKLNVDSHSALKDSLLEEGRQLLELITSHKSGTVLPSHTFIINVCINIVTFRIYKSSISNAYGRSGKHKPVGHALKYGVAELPYHECTFKHASQSRAFQVSPSVVQYTADKTDDFVIALPGSWINGILVTEAAEIISILILSLCLFWCQQVEVQQSHREAQKDVLDQMRVKLKSQQFCSNSRSVDFTLMSKSNSLSEFEAEYQELWDWLMDMESIVTDSHDLMMSEEQRHHLYKGNSVEMSMWLPKKTQLLGWSESLKRSGTELPADFDQRLTALRSKWDQLEKILAEHVEPSVGQRSQRELLSPDTNRMVTQLESRIKELKSWLRDTELFIFNLNLRPDAQQCESGTQDADDPQHDPQDTKQLQHFKALCMEVRGRRKGISSVLRLCQRLLDGPEHQSSEAERQSLQLLQVNLERRWEAIVMQVLQWQTRLKRSLGRDQVPENLIEPSLMDLHGQTEDSWEWDEMDMTICDLDRQDCEDEENPGSKSQLNSPKEPLSLTESFPNDTRCEAALSSAELNASSSRVYQVYSLPYVELYQQPQYNHKSSSTKSQQSLLKRQSMDSSFSSAESLPDILGDLLKGKQELLSDSARRSESESGIVSEGDMETTGNSEVCLLFQSDDPKVCVTLTLPTGEDSLNGDRVSDEDIDRVLERANKCAEYGDSLTIGQRDQQWHIMKKKKEDSGESKRKHHKEPAKIHANGFGLSQEANDKYLNMSGDKDRVTTHRKLEKEFAQLSQGSSLDSLFTGGELFPSNKEALTRSTSLESWLAPCKSAEDVGSKESLRDNESTVESTGELSRRTLELLKRLENIQSPLAMKMTRSVSDVTLQSSSLWRGSRSAGAPSSINESSAASLTELSSTEDSSVASEDLAVQMNRCVAAESNASFRKQTDETDASISMVVNVSCTSACTDDEDDSDLLSSSTLTLTEEELGIKDDDSSVTSEEEYIEGSLALGLDYIKGEFQSWMKPRSQNKEKNEADLVDELQCGTMSKDTLSPVKTANDRNFLSRSALKLLETNTNGKNKSLKQQEVDGNRRDATRSYITRFVDDMENGNVESTHIEGKDEDDELLREEGSLLTRKGESFKNCYVEDGVKSDMVAANSPSSCEQLSLSSLEGQLKGELPCHNSHCPSSSISPIDECSGLSAHTHSRQKQLAAFLNDVHENHQESSSDSCKDPAFISEEAKSDSVHDFVMEIIDMTSVALKTKEAQAEQPREVCSPTSVSQIREKVLEHSHRLIHLRKGDFYSYLSLSSHDSDCGEVSTCAEDKSSTPILSSTPDLHDEEPLFEACTEEVYLGPPLCYSMSISKRPTRQATKQIKPAILLSPAPSLGCDEFQKAHGISQASVAGSQPECHNEAPYLNPLPCETPIDTVECFADTKMLESNISPVMTKIRVSCSTTNPLKEDGSLYINPKINCPLIRKTDSDERALASQLMKQKNVGKGCRSLQESKSTHKQLAKSESSGGVAEGCRVQISGPQTDSSSAGRSRVSSRPQVKRFSGSLATPVCKR</sequence>
<reference evidence="6" key="1">
    <citation type="submission" date="2025-08" db="UniProtKB">
        <authorList>
            <consortium name="RefSeq"/>
        </authorList>
    </citation>
    <scope>IDENTIFICATION</scope>
    <source>
        <tissue evidence="6">Muscle</tissue>
    </source>
</reference>
<evidence type="ECO:0000256" key="3">
    <source>
        <dbReference type="ARBA" id="ARBA00022737"/>
    </source>
</evidence>
<dbReference type="GO" id="GO:0044325">
    <property type="term" value="F:transmembrane transporter binding"/>
    <property type="evidence" value="ECO:0007669"/>
    <property type="project" value="TreeGrafter"/>
</dbReference>
<proteinExistence type="predicted"/>
<comment type="subcellular location">
    <subcellularLocation>
        <location evidence="1">Endomembrane system</location>
    </subcellularLocation>
</comment>
<dbReference type="Proteomes" id="UP001155660">
    <property type="component" value="Chromosome A17"/>
</dbReference>
<feature type="region of interest" description="Disordered" evidence="5">
    <location>
        <begin position="576"/>
        <end position="631"/>
    </location>
</feature>
<evidence type="ECO:0000313" key="6">
    <source>
        <dbReference type="RefSeq" id="XP_042629312.1"/>
    </source>
</evidence>
<feature type="region of interest" description="Disordered" evidence="5">
    <location>
        <begin position="441"/>
        <end position="484"/>
    </location>
</feature>
<keyword evidence="4" id="KW-0472">Membrane</keyword>
<protein>
    <submittedName>
        <fullName evidence="6">A-kinase anchor protein 6-like</fullName>
    </submittedName>
</protein>
<feature type="region of interest" description="Disordered" evidence="5">
    <location>
        <begin position="2142"/>
        <end position="2210"/>
    </location>
</feature>
<feature type="compositionally biased region" description="Polar residues" evidence="5">
    <location>
        <begin position="11"/>
        <end position="22"/>
    </location>
</feature>
<dbReference type="PANTHER" id="PTHR14514">
    <property type="entry name" value="PKA ANCHORING PROTEIN"/>
    <property type="match status" value="1"/>
</dbReference>
<feature type="region of interest" description="Disordered" evidence="5">
    <location>
        <begin position="1382"/>
        <end position="1409"/>
    </location>
</feature>
<dbReference type="GO" id="GO:0016529">
    <property type="term" value="C:sarcoplasmic reticulum"/>
    <property type="evidence" value="ECO:0007669"/>
    <property type="project" value="TreeGrafter"/>
</dbReference>
<feature type="compositionally biased region" description="Basic and acidic residues" evidence="5">
    <location>
        <begin position="611"/>
        <end position="621"/>
    </location>
</feature>
<feature type="region of interest" description="Disordered" evidence="5">
    <location>
        <begin position="1182"/>
        <end position="1207"/>
    </location>
</feature>
<feature type="region of interest" description="Disordered" evidence="5">
    <location>
        <begin position="1481"/>
        <end position="1501"/>
    </location>
</feature>
<keyword evidence="2" id="KW-0597">Phosphoprotein</keyword>
<evidence type="ECO:0000256" key="4">
    <source>
        <dbReference type="ARBA" id="ARBA00023136"/>
    </source>
</evidence>
<feature type="region of interest" description="Disordered" evidence="5">
    <location>
        <begin position="272"/>
        <end position="342"/>
    </location>
</feature>
<gene>
    <name evidence="6" type="primary">LOC109107518</name>
</gene>
<dbReference type="RefSeq" id="XP_042629312.1">
    <property type="nucleotide sequence ID" value="XM_042773378.1"/>
</dbReference>
<dbReference type="InterPro" id="IPR018159">
    <property type="entry name" value="Spectrin/alpha-actinin"/>
</dbReference>
<dbReference type="CDD" id="cd00176">
    <property type="entry name" value="SPEC"/>
    <property type="match status" value="1"/>
</dbReference>
<dbReference type="GO" id="GO:0048471">
    <property type="term" value="C:perinuclear region of cytoplasm"/>
    <property type="evidence" value="ECO:0007669"/>
    <property type="project" value="TreeGrafter"/>
</dbReference>
<feature type="compositionally biased region" description="Low complexity" evidence="5">
    <location>
        <begin position="2182"/>
        <end position="2193"/>
    </location>
</feature>
<feature type="region of interest" description="Disordered" evidence="5">
    <location>
        <begin position="1291"/>
        <end position="1311"/>
    </location>
</feature>
<feature type="compositionally biased region" description="Basic and acidic residues" evidence="5">
    <location>
        <begin position="1291"/>
        <end position="1300"/>
    </location>
</feature>
<evidence type="ECO:0000256" key="5">
    <source>
        <dbReference type="SAM" id="MobiDB-lite"/>
    </source>
</evidence>
<evidence type="ECO:0000256" key="1">
    <source>
        <dbReference type="ARBA" id="ARBA00004308"/>
    </source>
</evidence>